<dbReference type="EC" id="6.3.2.10" evidence="10 11"/>
<comment type="pathway">
    <text evidence="10 11">Cell wall biogenesis; peptidoglycan biosynthesis.</text>
</comment>
<evidence type="ECO:0000256" key="10">
    <source>
        <dbReference type="HAMAP-Rule" id="MF_02019"/>
    </source>
</evidence>
<comment type="similarity">
    <text evidence="10">Belongs to the MurCDEF family. MurF subfamily.</text>
</comment>
<evidence type="ECO:0000256" key="7">
    <source>
        <dbReference type="ARBA" id="ARBA00022984"/>
    </source>
</evidence>
<comment type="caution">
    <text evidence="15">The sequence shown here is derived from an EMBL/GenBank/DDBJ whole genome shotgun (WGS) entry which is preliminary data.</text>
</comment>
<dbReference type="InterPro" id="IPR004101">
    <property type="entry name" value="Mur_ligase_C"/>
</dbReference>
<protein>
    <recommendedName>
        <fullName evidence="10 11">UDP-N-acetylmuramoyl-tripeptide--D-alanyl-D-alanine ligase</fullName>
        <ecNumber evidence="10 11">6.3.2.10</ecNumber>
    </recommendedName>
    <alternativeName>
        <fullName evidence="10">D-alanyl-D-alanine-adding enzyme</fullName>
    </alternativeName>
</protein>
<dbReference type="NCBIfam" id="TIGR01143">
    <property type="entry name" value="murF"/>
    <property type="match status" value="1"/>
</dbReference>
<dbReference type="InterPro" id="IPR036615">
    <property type="entry name" value="Mur_ligase_C_dom_sf"/>
</dbReference>
<organism evidence="15 16">
    <name type="scientific">Reinekea marina</name>
    <dbReference type="NCBI Taxonomy" id="1310421"/>
    <lineage>
        <taxon>Bacteria</taxon>
        <taxon>Pseudomonadati</taxon>
        <taxon>Pseudomonadota</taxon>
        <taxon>Gammaproteobacteria</taxon>
        <taxon>Oceanospirillales</taxon>
        <taxon>Saccharospirillaceae</taxon>
        <taxon>Reinekea</taxon>
    </lineage>
</organism>
<dbReference type="SUPFAM" id="SSF63418">
    <property type="entry name" value="MurE/MurF N-terminal domain"/>
    <property type="match status" value="1"/>
</dbReference>
<comment type="subcellular location">
    <subcellularLocation>
        <location evidence="10 11">Cytoplasm</location>
    </subcellularLocation>
</comment>
<dbReference type="InterPro" id="IPR000713">
    <property type="entry name" value="Mur_ligase_N"/>
</dbReference>
<evidence type="ECO:0000256" key="5">
    <source>
        <dbReference type="ARBA" id="ARBA00022840"/>
    </source>
</evidence>
<dbReference type="Gene3D" id="3.40.1190.10">
    <property type="entry name" value="Mur-like, catalytic domain"/>
    <property type="match status" value="1"/>
</dbReference>
<dbReference type="SUPFAM" id="SSF53623">
    <property type="entry name" value="MurD-like peptide ligases, catalytic domain"/>
    <property type="match status" value="1"/>
</dbReference>
<evidence type="ECO:0000259" key="12">
    <source>
        <dbReference type="Pfam" id="PF01225"/>
    </source>
</evidence>
<gene>
    <name evidence="10 15" type="primary">murF</name>
    <name evidence="15" type="ORF">ACFOND_06250</name>
</gene>
<dbReference type="InterPro" id="IPR013221">
    <property type="entry name" value="Mur_ligase_cen"/>
</dbReference>
<evidence type="ECO:0000256" key="3">
    <source>
        <dbReference type="ARBA" id="ARBA00022618"/>
    </source>
</evidence>
<evidence type="ECO:0000256" key="1">
    <source>
        <dbReference type="ARBA" id="ARBA00022490"/>
    </source>
</evidence>
<feature type="domain" description="Mur ligase central" evidence="14">
    <location>
        <begin position="107"/>
        <end position="293"/>
    </location>
</feature>
<dbReference type="PANTHER" id="PTHR43024:SF1">
    <property type="entry name" value="UDP-N-ACETYLMURAMOYL-TRIPEPTIDE--D-ALANYL-D-ALANINE LIGASE"/>
    <property type="match status" value="1"/>
</dbReference>
<keyword evidence="2 10" id="KW-0436">Ligase</keyword>
<name>A0ABV7WSF8_9GAMM</name>
<dbReference type="InterPro" id="IPR036565">
    <property type="entry name" value="Mur-like_cat_sf"/>
</dbReference>
<dbReference type="PANTHER" id="PTHR43024">
    <property type="entry name" value="UDP-N-ACETYLMURAMOYL-TRIPEPTIDE--D-ALANYL-D-ALANINE LIGASE"/>
    <property type="match status" value="1"/>
</dbReference>
<keyword evidence="9 10" id="KW-0961">Cell wall biogenesis/degradation</keyword>
<evidence type="ECO:0000313" key="15">
    <source>
        <dbReference type="EMBL" id="MFC3701239.1"/>
    </source>
</evidence>
<evidence type="ECO:0000313" key="16">
    <source>
        <dbReference type="Proteomes" id="UP001595710"/>
    </source>
</evidence>
<evidence type="ECO:0000259" key="14">
    <source>
        <dbReference type="Pfam" id="PF08245"/>
    </source>
</evidence>
<evidence type="ECO:0000259" key="13">
    <source>
        <dbReference type="Pfam" id="PF02875"/>
    </source>
</evidence>
<accession>A0ABV7WSF8</accession>
<sequence>MWSNPTLSSLATAASGTLKGNDSSIGNASTDTRTLKKGDVYFALQGPSFDGHQYIDVATAKGASALVVSQPIESELPVVLVKDTRKALGFLAQLIRNAFEGQVIALTGSVGKTSTRAMLKEILSMQPGLLSTHGNFNNDIGVPKTWFELSDQHQRVLLEMGANAQGEIDWLCQISKPHISLLLNAGESHTEGFGGLEGVRKAKGEIIEGTDMEGGCVLNQDDPHFGQWLKRAGDRKVVSFGRHTDADVCLLNFSSNALGSEFTLGLPDGDISVNWPMYGLHMAMNAAAAAATAWLAGVSSLDIAEGLSNMKPEPGRLQPLDSTYGGPLIHDAYNANPVSYKAAIDVLADLGEDTILVAGDMAELGDESDSHHRAIGQYARGKVKQIFTVGHHAHLISESFGGQHFSNHSELIAQLSSQLDSSTAVLVKGSRSAGMERVVDVLKRIN</sequence>
<dbReference type="Gene3D" id="3.40.1390.10">
    <property type="entry name" value="MurE/MurF, N-terminal domain"/>
    <property type="match status" value="1"/>
</dbReference>
<reference evidence="16" key="1">
    <citation type="journal article" date="2019" name="Int. J. Syst. Evol. Microbiol.">
        <title>The Global Catalogue of Microorganisms (GCM) 10K type strain sequencing project: providing services to taxonomists for standard genome sequencing and annotation.</title>
        <authorList>
            <consortium name="The Broad Institute Genomics Platform"/>
            <consortium name="The Broad Institute Genome Sequencing Center for Infectious Disease"/>
            <person name="Wu L."/>
            <person name="Ma J."/>
        </authorList>
    </citation>
    <scope>NUCLEOTIDE SEQUENCE [LARGE SCALE GENOMIC DNA]</scope>
    <source>
        <strain evidence="16">CECT 8288</strain>
    </source>
</reference>
<proteinExistence type="inferred from homology"/>
<keyword evidence="6 10" id="KW-0133">Cell shape</keyword>
<feature type="binding site" evidence="10">
    <location>
        <begin position="108"/>
        <end position="114"/>
    </location>
    <ligand>
        <name>ATP</name>
        <dbReference type="ChEBI" id="CHEBI:30616"/>
    </ligand>
</feature>
<evidence type="ECO:0000256" key="9">
    <source>
        <dbReference type="ARBA" id="ARBA00023316"/>
    </source>
</evidence>
<dbReference type="InterPro" id="IPR051046">
    <property type="entry name" value="MurCDEF_CellWall_CoF430Synth"/>
</dbReference>
<dbReference type="Gene3D" id="3.90.190.20">
    <property type="entry name" value="Mur ligase, C-terminal domain"/>
    <property type="match status" value="1"/>
</dbReference>
<dbReference type="Proteomes" id="UP001595710">
    <property type="component" value="Unassembled WGS sequence"/>
</dbReference>
<dbReference type="HAMAP" id="MF_02019">
    <property type="entry name" value="MurF"/>
    <property type="match status" value="1"/>
</dbReference>
<evidence type="ECO:0000256" key="2">
    <source>
        <dbReference type="ARBA" id="ARBA00022598"/>
    </source>
</evidence>
<dbReference type="EMBL" id="JBHRYN010000008">
    <property type="protein sequence ID" value="MFC3701239.1"/>
    <property type="molecule type" value="Genomic_DNA"/>
</dbReference>
<keyword evidence="8 10" id="KW-0131">Cell cycle</keyword>
<dbReference type="InterPro" id="IPR005863">
    <property type="entry name" value="UDP-N-AcMur_synth"/>
</dbReference>
<keyword evidence="16" id="KW-1185">Reference proteome</keyword>
<keyword evidence="1 10" id="KW-0963">Cytoplasm</keyword>
<evidence type="ECO:0000256" key="8">
    <source>
        <dbReference type="ARBA" id="ARBA00023306"/>
    </source>
</evidence>
<comment type="catalytic activity">
    <reaction evidence="10 11">
        <text>D-alanyl-D-alanine + UDP-N-acetyl-alpha-D-muramoyl-L-alanyl-gamma-D-glutamyl-meso-2,6-diaminopimelate + ATP = UDP-N-acetyl-alpha-D-muramoyl-L-alanyl-gamma-D-glutamyl-meso-2,6-diaminopimeloyl-D-alanyl-D-alanine + ADP + phosphate + H(+)</text>
        <dbReference type="Rhea" id="RHEA:28374"/>
        <dbReference type="ChEBI" id="CHEBI:15378"/>
        <dbReference type="ChEBI" id="CHEBI:30616"/>
        <dbReference type="ChEBI" id="CHEBI:43474"/>
        <dbReference type="ChEBI" id="CHEBI:57822"/>
        <dbReference type="ChEBI" id="CHEBI:61386"/>
        <dbReference type="ChEBI" id="CHEBI:83905"/>
        <dbReference type="ChEBI" id="CHEBI:456216"/>
        <dbReference type="EC" id="6.3.2.10"/>
    </reaction>
</comment>
<dbReference type="Pfam" id="PF02875">
    <property type="entry name" value="Mur_ligase_C"/>
    <property type="match status" value="1"/>
</dbReference>
<dbReference type="SUPFAM" id="SSF53244">
    <property type="entry name" value="MurD-like peptide ligases, peptide-binding domain"/>
    <property type="match status" value="1"/>
</dbReference>
<comment type="function">
    <text evidence="10 11">Involved in cell wall formation. Catalyzes the final step in the synthesis of UDP-N-acetylmuramoyl-pentapeptide, the precursor of murein.</text>
</comment>
<feature type="domain" description="Mur ligase N-terminal catalytic" evidence="12">
    <location>
        <begin position="29"/>
        <end position="92"/>
    </location>
</feature>
<keyword evidence="7 10" id="KW-0573">Peptidoglycan synthesis</keyword>
<dbReference type="RefSeq" id="WP_290282755.1">
    <property type="nucleotide sequence ID" value="NZ_JAUFQI010000001.1"/>
</dbReference>
<dbReference type="InterPro" id="IPR035911">
    <property type="entry name" value="MurE/MurF_N"/>
</dbReference>
<feature type="domain" description="Mur ligase C-terminal" evidence="13">
    <location>
        <begin position="315"/>
        <end position="431"/>
    </location>
</feature>
<dbReference type="Pfam" id="PF08245">
    <property type="entry name" value="Mur_ligase_M"/>
    <property type="match status" value="1"/>
</dbReference>
<keyword evidence="4 10" id="KW-0547">Nucleotide-binding</keyword>
<dbReference type="Pfam" id="PF01225">
    <property type="entry name" value="Mur_ligase"/>
    <property type="match status" value="1"/>
</dbReference>
<keyword evidence="5 10" id="KW-0067">ATP-binding</keyword>
<evidence type="ECO:0000256" key="6">
    <source>
        <dbReference type="ARBA" id="ARBA00022960"/>
    </source>
</evidence>
<dbReference type="GO" id="GO:0047480">
    <property type="term" value="F:UDP-N-acetylmuramoyl-tripeptide-D-alanyl-D-alanine ligase activity"/>
    <property type="evidence" value="ECO:0007669"/>
    <property type="project" value="UniProtKB-EC"/>
</dbReference>
<keyword evidence="3 10" id="KW-0132">Cell division</keyword>
<evidence type="ECO:0000256" key="4">
    <source>
        <dbReference type="ARBA" id="ARBA00022741"/>
    </source>
</evidence>
<evidence type="ECO:0000256" key="11">
    <source>
        <dbReference type="RuleBase" id="RU004136"/>
    </source>
</evidence>